<dbReference type="InterPro" id="IPR002105">
    <property type="entry name" value="Dockerin_1_rpt"/>
</dbReference>
<dbReference type="PROSITE" id="PS51841">
    <property type="entry name" value="LTD"/>
    <property type="match status" value="2"/>
</dbReference>
<dbReference type="InterPro" id="IPR036415">
    <property type="entry name" value="Lamin_tail_dom_sf"/>
</dbReference>
<feature type="domain" description="LTD" evidence="2">
    <location>
        <begin position="17"/>
        <end position="145"/>
    </location>
</feature>
<reference evidence="3" key="1">
    <citation type="journal article" date="2005" name="Environ. Microbiol.">
        <title>Genetic and functional properties of uncultivated thermophilic crenarchaeotes from a subsurface gold mine as revealed by analysis of genome fragments.</title>
        <authorList>
            <person name="Nunoura T."/>
            <person name="Hirayama H."/>
            <person name="Takami H."/>
            <person name="Oida H."/>
            <person name="Nishi S."/>
            <person name="Shimamura S."/>
            <person name="Suzuki Y."/>
            <person name="Inagaki F."/>
            <person name="Takai K."/>
            <person name="Nealson K.H."/>
            <person name="Horikoshi K."/>
        </authorList>
    </citation>
    <scope>NUCLEOTIDE SEQUENCE</scope>
</reference>
<evidence type="ECO:0000259" key="2">
    <source>
        <dbReference type="PROSITE" id="PS51841"/>
    </source>
</evidence>
<dbReference type="InterPro" id="IPR016134">
    <property type="entry name" value="Dockerin_dom"/>
</dbReference>
<proteinExistence type="predicted"/>
<evidence type="ECO:0000259" key="1">
    <source>
        <dbReference type="PROSITE" id="PS51766"/>
    </source>
</evidence>
<evidence type="ECO:0000313" key="3">
    <source>
        <dbReference type="EMBL" id="BAL52400.1"/>
    </source>
</evidence>
<accession>H5S8B4</accession>
<feature type="domain" description="LTD" evidence="2">
    <location>
        <begin position="191"/>
        <end position="337"/>
    </location>
</feature>
<organism evidence="3">
    <name type="scientific">uncultured Acetothermia bacterium</name>
    <dbReference type="NCBI Taxonomy" id="236499"/>
    <lineage>
        <taxon>Bacteria</taxon>
        <taxon>Candidatus Bipolaricaulota</taxon>
        <taxon>environmental samples</taxon>
    </lineage>
</organism>
<dbReference type="PROSITE" id="PS51766">
    <property type="entry name" value="DOCKERIN"/>
    <property type="match status" value="1"/>
</dbReference>
<dbReference type="InterPro" id="IPR036439">
    <property type="entry name" value="Dockerin_dom_sf"/>
</dbReference>
<dbReference type="SUPFAM" id="SSF63446">
    <property type="entry name" value="Type I dockerin domain"/>
    <property type="match status" value="1"/>
</dbReference>
<dbReference type="Gene3D" id="1.10.1330.10">
    <property type="entry name" value="Dockerin domain"/>
    <property type="match status" value="1"/>
</dbReference>
<dbReference type="EMBL" id="AP011627">
    <property type="protein sequence ID" value="BAL52400.1"/>
    <property type="molecule type" value="Genomic_DNA"/>
</dbReference>
<dbReference type="CDD" id="cd14256">
    <property type="entry name" value="Dockerin_I"/>
    <property type="match status" value="1"/>
</dbReference>
<dbReference type="GO" id="GO:0000272">
    <property type="term" value="P:polysaccharide catabolic process"/>
    <property type="evidence" value="ECO:0007669"/>
    <property type="project" value="InterPro"/>
</dbReference>
<dbReference type="Pfam" id="PF00932">
    <property type="entry name" value="LTD"/>
    <property type="match status" value="2"/>
</dbReference>
<feature type="domain" description="Dockerin" evidence="1">
    <location>
        <begin position="565"/>
        <end position="633"/>
    </location>
</feature>
<dbReference type="GO" id="GO:0004553">
    <property type="term" value="F:hydrolase activity, hydrolyzing O-glycosyl compounds"/>
    <property type="evidence" value="ECO:0007669"/>
    <property type="project" value="InterPro"/>
</dbReference>
<reference evidence="3" key="2">
    <citation type="journal article" date="2012" name="PLoS ONE">
        <title>A Deeply Branching Thermophilic Bacterium with an Ancient Acetyl-CoA Pathway Dominates a Subsurface Ecosystem.</title>
        <authorList>
            <person name="Takami H."/>
            <person name="Noguchi H."/>
            <person name="Takaki Y."/>
            <person name="Uchiyama I."/>
            <person name="Toyoda A."/>
            <person name="Nishi S."/>
            <person name="Chee G.-J."/>
            <person name="Arai W."/>
            <person name="Nunoura T."/>
            <person name="Itoh T."/>
            <person name="Hattori M."/>
            <person name="Takai K."/>
        </authorList>
    </citation>
    <scope>NUCLEOTIDE SEQUENCE</scope>
</reference>
<dbReference type="Gene3D" id="2.60.40.1260">
    <property type="entry name" value="Lamin Tail domain"/>
    <property type="match status" value="2"/>
</dbReference>
<dbReference type="AlphaFoldDB" id="H5S8B4"/>
<sequence>MGVRSFLWWGLLLFLVGPISPAAVNPGDVVISEVAWMGTAASSAHEWIELYNNTYQTINLNGWKVVSLTDSSPNFTISSANCSNLAIPAKGFFVLERTSDSTVSDVAADCIYTGSLSDSGEILVLRDPSDNTIDTANGDGGAWPAGTTSPKATMERIALGAPDSDTNWDTNDGVHRNGLDANGNPINGTPKAPRQRASFHALDVVISEIAWMGTQADANDEWIELYNNTNQSISLAGWQLVAADGTPTIAFSAALCSNLVIPAQGFLLLERTDDTTISDITADCIYTGTLSNSGEVLSLQDPSHNVIDTANGDGGPWPAGHETLRATMERLDLVAPDSDANWATNNQIQRNGHDAHNNPINGTPKAHKPPYVTITSPTTAVPAYRKQGDSLTVSFTTDEAGTYTISVEGFSCDSGSVSPGSHTKTCTLPANISEGPKTLTITITDQTATSGSSSQANAVIIDNTPPAVTLLTPNGGEILPANSAFVITWVLCSDLHLGTMPIELRYSTDGGASFPALITAATENNGAFIWNLPTINAHTVRVRVLCMDLAGNSTYDDSDANFTIASFTFGDVNDDGKINTIDARLAQQHADGVITLTGNAFLAADVDQDSDVDANDATAIAKKGIGLPTGIPGFVLGPNPLAPEGEGLGERSVALAFVFLPALLLLRRSRRIATLLLTVGLVSTLMGCVEFAGLPPPSGPAIYLTSTAMPNGATRTIDLVIQSITAQGGVASLQGRITFPRRVTIHSMTGLNGFVVKALCGTASDPCSSPHELRFSLVKPSIGGVTHGPVARLAVSASGAHGTVHTLSWSGTAQVPIVLGGETNTEITGFSTGNGQVKVR</sequence>
<gene>
    <name evidence="3" type="ORF">HGMM_F01C04C20</name>
</gene>
<dbReference type="SUPFAM" id="SSF74853">
    <property type="entry name" value="Lamin A/C globular tail domain"/>
    <property type="match status" value="2"/>
</dbReference>
<name>H5S8B4_9BACT</name>
<dbReference type="InterPro" id="IPR001322">
    <property type="entry name" value="Lamin_tail_dom"/>
</dbReference>
<dbReference type="Pfam" id="PF00404">
    <property type="entry name" value="Dockerin_1"/>
    <property type="match status" value="1"/>
</dbReference>
<protein>
    <submittedName>
        <fullName evidence="3">Hypothetical conserved protein</fullName>
    </submittedName>
</protein>